<gene>
    <name evidence="1" type="ORF">BUALT_Bualt01G0134900</name>
</gene>
<organism evidence="1 2">
    <name type="scientific">Buddleja alternifolia</name>
    <dbReference type="NCBI Taxonomy" id="168488"/>
    <lineage>
        <taxon>Eukaryota</taxon>
        <taxon>Viridiplantae</taxon>
        <taxon>Streptophyta</taxon>
        <taxon>Embryophyta</taxon>
        <taxon>Tracheophyta</taxon>
        <taxon>Spermatophyta</taxon>
        <taxon>Magnoliopsida</taxon>
        <taxon>eudicotyledons</taxon>
        <taxon>Gunneridae</taxon>
        <taxon>Pentapetalae</taxon>
        <taxon>asterids</taxon>
        <taxon>lamiids</taxon>
        <taxon>Lamiales</taxon>
        <taxon>Scrophulariaceae</taxon>
        <taxon>Buddlejeae</taxon>
        <taxon>Buddleja</taxon>
    </lineage>
</organism>
<evidence type="ECO:0000313" key="2">
    <source>
        <dbReference type="Proteomes" id="UP000826271"/>
    </source>
</evidence>
<reference evidence="1" key="1">
    <citation type="submission" date="2019-10" db="EMBL/GenBank/DDBJ databases">
        <authorList>
            <person name="Zhang R."/>
            <person name="Pan Y."/>
            <person name="Wang J."/>
            <person name="Ma R."/>
            <person name="Yu S."/>
        </authorList>
    </citation>
    <scope>NUCLEOTIDE SEQUENCE</scope>
    <source>
        <strain evidence="1">LA-IB0</strain>
        <tissue evidence="1">Leaf</tissue>
    </source>
</reference>
<comment type="caution">
    <text evidence="1">The sequence shown here is derived from an EMBL/GenBank/DDBJ whole genome shotgun (WGS) entry which is preliminary data.</text>
</comment>
<dbReference type="AlphaFoldDB" id="A0AAV6YDD1"/>
<protein>
    <submittedName>
        <fullName evidence="1">Uncharacterized protein</fullName>
    </submittedName>
</protein>
<dbReference type="Proteomes" id="UP000826271">
    <property type="component" value="Unassembled WGS sequence"/>
</dbReference>
<proteinExistence type="predicted"/>
<keyword evidence="2" id="KW-1185">Reference proteome</keyword>
<dbReference type="EMBL" id="WHWC01000001">
    <property type="protein sequence ID" value="KAG8390931.1"/>
    <property type="molecule type" value="Genomic_DNA"/>
</dbReference>
<evidence type="ECO:0000313" key="1">
    <source>
        <dbReference type="EMBL" id="KAG8390931.1"/>
    </source>
</evidence>
<name>A0AAV6YDD1_9LAMI</name>
<accession>A0AAV6YDD1</accession>
<sequence length="130" mass="14611">MLCVGGDARGACALWTWTNRKGCVDCDIVSGRLNSATVTQPGVIRWIFRCQEFAPRFSFMPTLKSKEAPARPPIYSIQELENPLILIHEKQISNMNVLVRILVLVVEVKEVRRQNGEESAVAGLNRARLF</sequence>